<dbReference type="Proteomes" id="UP001222027">
    <property type="component" value="Unassembled WGS sequence"/>
</dbReference>
<evidence type="ECO:0008006" key="3">
    <source>
        <dbReference type="Google" id="ProtNLM"/>
    </source>
</evidence>
<reference evidence="1 2" key="1">
    <citation type="submission" date="2022-12" db="EMBL/GenBank/DDBJ databases">
        <title>Chromosome-scale assembly of the Ensete ventricosum genome.</title>
        <authorList>
            <person name="Dussert Y."/>
            <person name="Stocks J."/>
            <person name="Wendawek A."/>
            <person name="Woldeyes F."/>
            <person name="Nichols R.A."/>
            <person name="Borrell J.S."/>
        </authorList>
    </citation>
    <scope>NUCLEOTIDE SEQUENCE [LARGE SCALE GENOMIC DNA]</scope>
    <source>
        <strain evidence="2">cv. Maze</strain>
        <tissue evidence="1">Seeds</tissue>
    </source>
</reference>
<evidence type="ECO:0000313" key="2">
    <source>
        <dbReference type="Proteomes" id="UP001222027"/>
    </source>
</evidence>
<dbReference type="AlphaFoldDB" id="A0AAV8R9R6"/>
<accession>A0AAV8R9R6</accession>
<keyword evidence="2" id="KW-1185">Reference proteome</keyword>
<evidence type="ECO:0000313" key="1">
    <source>
        <dbReference type="EMBL" id="KAJ8498454.1"/>
    </source>
</evidence>
<comment type="caution">
    <text evidence="1">The sequence shown here is derived from an EMBL/GenBank/DDBJ whole genome shotgun (WGS) entry which is preliminary data.</text>
</comment>
<proteinExistence type="predicted"/>
<name>A0AAV8R9R6_ENSVE</name>
<dbReference type="EMBL" id="JAQQAF010000003">
    <property type="protein sequence ID" value="KAJ8498454.1"/>
    <property type="molecule type" value="Genomic_DNA"/>
</dbReference>
<sequence>MLRLRWPLLLSGSQAYLRIDSPSPALLPSRRRDRWYWMPLSSFPAFLKNVSTSPTQGDPSFESSALF</sequence>
<organism evidence="1 2">
    <name type="scientific">Ensete ventricosum</name>
    <name type="common">Abyssinian banana</name>
    <name type="synonym">Musa ensete</name>
    <dbReference type="NCBI Taxonomy" id="4639"/>
    <lineage>
        <taxon>Eukaryota</taxon>
        <taxon>Viridiplantae</taxon>
        <taxon>Streptophyta</taxon>
        <taxon>Embryophyta</taxon>
        <taxon>Tracheophyta</taxon>
        <taxon>Spermatophyta</taxon>
        <taxon>Magnoliopsida</taxon>
        <taxon>Liliopsida</taxon>
        <taxon>Zingiberales</taxon>
        <taxon>Musaceae</taxon>
        <taxon>Ensete</taxon>
    </lineage>
</organism>
<protein>
    <recommendedName>
        <fullName evidence="3">Secreted protein</fullName>
    </recommendedName>
</protein>
<gene>
    <name evidence="1" type="ORF">OPV22_009006</name>
</gene>